<name>A0AC35GTC7_9BILA</name>
<sequence length="248" mass="25743">AQNFDATTIVSETAEPSESTTAAEAISLAPFENSQSIAPIAPLGEGQIVEGGITTSEPIVETTILLAETSSKTITVIPHTTIETKEATIVPIIVAGEENIVKTTTGIPEKTSTALFAVEQTTQLNAENIYSSTNTFETIPPSVKTTVVSPISIAPLGEGQIVVGGSTTVDQTAQTTTVSSSTIVEELSTTVETKEATILPIIISNEENGIETTTKVPESTVIGVEQTTPLNSENVDATTVISETVIPS</sequence>
<dbReference type="WBParaSite" id="PS1159_v2.g843.t1">
    <property type="protein sequence ID" value="PS1159_v2.g843.t1"/>
    <property type="gene ID" value="PS1159_v2.g843"/>
</dbReference>
<dbReference type="Proteomes" id="UP000887580">
    <property type="component" value="Unplaced"/>
</dbReference>
<evidence type="ECO:0000313" key="2">
    <source>
        <dbReference type="WBParaSite" id="PS1159_v2.g843.t1"/>
    </source>
</evidence>
<accession>A0AC35GTC7</accession>
<reference evidence="2" key="1">
    <citation type="submission" date="2022-11" db="UniProtKB">
        <authorList>
            <consortium name="WormBaseParasite"/>
        </authorList>
    </citation>
    <scope>IDENTIFICATION</scope>
</reference>
<organism evidence="1 2">
    <name type="scientific">Panagrolaimus sp. PS1159</name>
    <dbReference type="NCBI Taxonomy" id="55785"/>
    <lineage>
        <taxon>Eukaryota</taxon>
        <taxon>Metazoa</taxon>
        <taxon>Ecdysozoa</taxon>
        <taxon>Nematoda</taxon>
        <taxon>Chromadorea</taxon>
        <taxon>Rhabditida</taxon>
        <taxon>Tylenchina</taxon>
        <taxon>Panagrolaimomorpha</taxon>
        <taxon>Panagrolaimoidea</taxon>
        <taxon>Panagrolaimidae</taxon>
        <taxon>Panagrolaimus</taxon>
    </lineage>
</organism>
<protein>
    <submittedName>
        <fullName evidence="2">Uncharacterized protein</fullName>
    </submittedName>
</protein>
<proteinExistence type="predicted"/>
<evidence type="ECO:0000313" key="1">
    <source>
        <dbReference type="Proteomes" id="UP000887580"/>
    </source>
</evidence>